<dbReference type="EMBL" id="CP010029">
    <property type="protein sequence ID" value="ANI30891.1"/>
    <property type="molecule type" value="Genomic_DNA"/>
</dbReference>
<name>A0ABM6BN59_YERET</name>
<dbReference type="Pfam" id="PF12582">
    <property type="entry name" value="DUF3757"/>
    <property type="match status" value="1"/>
</dbReference>
<feature type="chain" id="PRO_5045745923" description="DUF3757 domain-containing protein" evidence="1">
    <location>
        <begin position="22"/>
        <end position="160"/>
    </location>
</feature>
<keyword evidence="3" id="KW-1185">Reference proteome</keyword>
<dbReference type="RefSeq" id="WP_064516362.1">
    <property type="nucleotide sequence ID" value="NZ_CBCSBH010000029.1"/>
</dbReference>
<sequence>MRKINMVTILPIILYSHLLSASVNHCPEPSEIDGANGMGLYFTANSQWLGVSQGAENNGKVSHFLRATYHPYNSNAETIGILTSCSYALESGTIDMHMKDYESIKNGGFFVSLKGHEPWVKTSSTLTGDKFVCQSDDVKYCTFDRLDYYQICQFQTENNS</sequence>
<feature type="signal peptide" evidence="1">
    <location>
        <begin position="1"/>
        <end position="21"/>
    </location>
</feature>
<organism evidence="2 3">
    <name type="scientific">Yersinia entomophaga</name>
    <dbReference type="NCBI Taxonomy" id="935293"/>
    <lineage>
        <taxon>Bacteria</taxon>
        <taxon>Pseudomonadati</taxon>
        <taxon>Pseudomonadota</taxon>
        <taxon>Gammaproteobacteria</taxon>
        <taxon>Enterobacterales</taxon>
        <taxon>Yersiniaceae</taxon>
        <taxon>Yersinia</taxon>
    </lineage>
</organism>
<evidence type="ECO:0000313" key="3">
    <source>
        <dbReference type="Proteomes" id="UP000266744"/>
    </source>
</evidence>
<evidence type="ECO:0008006" key="4">
    <source>
        <dbReference type="Google" id="ProtNLM"/>
    </source>
</evidence>
<proteinExistence type="predicted"/>
<evidence type="ECO:0000256" key="1">
    <source>
        <dbReference type="SAM" id="SignalP"/>
    </source>
</evidence>
<evidence type="ECO:0000313" key="2">
    <source>
        <dbReference type="EMBL" id="ANI30891.1"/>
    </source>
</evidence>
<accession>A0ABM6BN59</accession>
<keyword evidence="1" id="KW-0732">Signal</keyword>
<dbReference type="Proteomes" id="UP000266744">
    <property type="component" value="Chromosome"/>
</dbReference>
<gene>
    <name evidence="2" type="ORF">PL78_13805</name>
</gene>
<dbReference type="InterPro" id="IPR022231">
    <property type="entry name" value="DUF3757"/>
</dbReference>
<protein>
    <recommendedName>
        <fullName evidence="4">DUF3757 domain-containing protein</fullName>
    </recommendedName>
</protein>
<reference evidence="2 3" key="1">
    <citation type="journal article" date="2016" name="Toxins">
        <title>The Draft Genome Sequence of the Yersinia entomophaga Entomopathogenic Type Strain MH96T.</title>
        <authorList>
            <person name="Hurst M.R."/>
            <person name="Beattie A."/>
            <person name="Altermann E."/>
            <person name="Moraga R.M."/>
            <person name="Harper L.A."/>
            <person name="Calder J."/>
            <person name="Laugraud A."/>
        </authorList>
    </citation>
    <scope>NUCLEOTIDE SEQUENCE [LARGE SCALE GENOMIC DNA]</scope>
    <source>
        <strain evidence="2 3">MH96</strain>
    </source>
</reference>